<accession>A0A1M5ZSV7</accession>
<comment type="function">
    <text evidence="11">May play the central regulatory role in sporulation. It may be an element of the effector pathway responsible for the activation of sporulation genes in response to nutritional stress. Spo0A may act in concert with spo0H (a sigma factor) to control the expression of some genes that are critical to the sporulation process.</text>
</comment>
<dbReference type="Gene3D" id="3.40.50.2300">
    <property type="match status" value="1"/>
</dbReference>
<evidence type="ECO:0000256" key="4">
    <source>
        <dbReference type="ARBA" id="ARBA00022553"/>
    </source>
</evidence>
<evidence type="ECO:0000256" key="12">
    <source>
        <dbReference type="ARBA" id="ARBA00037471"/>
    </source>
</evidence>
<dbReference type="GO" id="GO:0005829">
    <property type="term" value="C:cytosol"/>
    <property type="evidence" value="ECO:0007669"/>
    <property type="project" value="TreeGrafter"/>
</dbReference>
<evidence type="ECO:0000256" key="15">
    <source>
        <dbReference type="PROSITE-ProRule" id="PRU01091"/>
    </source>
</evidence>
<dbReference type="CDD" id="cd17574">
    <property type="entry name" value="REC_OmpR"/>
    <property type="match status" value="1"/>
</dbReference>
<evidence type="ECO:0000256" key="2">
    <source>
        <dbReference type="ARBA" id="ARBA00018672"/>
    </source>
</evidence>
<dbReference type="GO" id="GO:0006355">
    <property type="term" value="P:regulation of DNA-templated transcription"/>
    <property type="evidence" value="ECO:0007669"/>
    <property type="project" value="InterPro"/>
</dbReference>
<dbReference type="InterPro" id="IPR036388">
    <property type="entry name" value="WH-like_DNA-bd_sf"/>
</dbReference>
<dbReference type="PROSITE" id="PS51755">
    <property type="entry name" value="OMPR_PHOB"/>
    <property type="match status" value="1"/>
</dbReference>
<dbReference type="SMART" id="SM00448">
    <property type="entry name" value="REC"/>
    <property type="match status" value="1"/>
</dbReference>
<organism evidence="18 19">
    <name type="scientific">Desulfosporosinus lacus DSM 15449</name>
    <dbReference type="NCBI Taxonomy" id="1121420"/>
    <lineage>
        <taxon>Bacteria</taxon>
        <taxon>Bacillati</taxon>
        <taxon>Bacillota</taxon>
        <taxon>Clostridia</taxon>
        <taxon>Eubacteriales</taxon>
        <taxon>Desulfitobacteriaceae</taxon>
        <taxon>Desulfosporosinus</taxon>
    </lineage>
</organism>
<keyword evidence="6" id="KW-0805">Transcription regulation</keyword>
<reference evidence="19" key="1">
    <citation type="submission" date="2016-11" db="EMBL/GenBank/DDBJ databases">
        <authorList>
            <person name="Varghese N."/>
            <person name="Submissions S."/>
        </authorList>
    </citation>
    <scope>NUCLEOTIDE SEQUENCE [LARGE SCALE GENOMIC DNA]</scope>
    <source>
        <strain evidence="19">DSM 15449</strain>
    </source>
</reference>
<dbReference type="SUPFAM" id="SSF52172">
    <property type="entry name" value="CheY-like"/>
    <property type="match status" value="1"/>
</dbReference>
<dbReference type="GO" id="GO:0000976">
    <property type="term" value="F:transcription cis-regulatory region binding"/>
    <property type="evidence" value="ECO:0007669"/>
    <property type="project" value="TreeGrafter"/>
</dbReference>
<dbReference type="GO" id="GO:0032993">
    <property type="term" value="C:protein-DNA complex"/>
    <property type="evidence" value="ECO:0007669"/>
    <property type="project" value="TreeGrafter"/>
</dbReference>
<dbReference type="AlphaFoldDB" id="A0A1M5ZSV7"/>
<keyword evidence="19" id="KW-1185">Reference proteome</keyword>
<dbReference type="Pfam" id="PF00072">
    <property type="entry name" value="Response_reg"/>
    <property type="match status" value="1"/>
</dbReference>
<dbReference type="STRING" id="1121420.SAMN02746098_03645"/>
<evidence type="ECO:0000313" key="19">
    <source>
        <dbReference type="Proteomes" id="UP000183954"/>
    </source>
</evidence>
<dbReference type="InterPro" id="IPR011006">
    <property type="entry name" value="CheY-like_superfamily"/>
</dbReference>
<comment type="function">
    <text evidence="12">Member of the two-component regulatory system HssS/HssR involved in intracellular heme homeostasis and tempering of staphylococcal virulence. Phosphorylated HssR binds to a direct repeat sequence within hrtAB promoter and activates the expression of hrtAB, an efflux pump, in response to extracellular heme, hemin, hemoglobin or blood.</text>
</comment>
<evidence type="ECO:0000313" key="18">
    <source>
        <dbReference type="EMBL" id="SHI27294.1"/>
    </source>
</evidence>
<dbReference type="RefSeq" id="WP_073031130.1">
    <property type="nucleotide sequence ID" value="NZ_FQXJ01000014.1"/>
</dbReference>
<keyword evidence="3" id="KW-0963">Cytoplasm</keyword>
<evidence type="ECO:0000256" key="6">
    <source>
        <dbReference type="ARBA" id="ARBA00023015"/>
    </source>
</evidence>
<dbReference type="EMBL" id="FQXJ01000014">
    <property type="protein sequence ID" value="SHI27294.1"/>
    <property type="molecule type" value="Genomic_DNA"/>
</dbReference>
<keyword evidence="10" id="KW-0804">Transcription</keyword>
<evidence type="ECO:0000259" key="16">
    <source>
        <dbReference type="PROSITE" id="PS50110"/>
    </source>
</evidence>
<comment type="subcellular location">
    <subcellularLocation>
        <location evidence="1">Cytoplasm</location>
    </subcellularLocation>
</comment>
<feature type="modified residue" description="4-aspartylphosphate" evidence="14">
    <location>
        <position position="52"/>
    </location>
</feature>
<dbReference type="PANTHER" id="PTHR48111:SF49">
    <property type="entry name" value="HEME RESPONSE REGULATOR HSSR"/>
    <property type="match status" value="1"/>
</dbReference>
<keyword evidence="7" id="KW-0843">Virulence</keyword>
<dbReference type="PROSITE" id="PS50110">
    <property type="entry name" value="RESPONSE_REGULATORY"/>
    <property type="match status" value="1"/>
</dbReference>
<dbReference type="FunFam" id="3.40.50.2300:FF:000001">
    <property type="entry name" value="DNA-binding response regulator PhoB"/>
    <property type="match status" value="1"/>
</dbReference>
<dbReference type="InterPro" id="IPR039420">
    <property type="entry name" value="WalR-like"/>
</dbReference>
<keyword evidence="9" id="KW-0010">Activator</keyword>
<dbReference type="Proteomes" id="UP000183954">
    <property type="component" value="Unassembled WGS sequence"/>
</dbReference>
<feature type="domain" description="Response regulatory" evidence="16">
    <location>
        <begin position="3"/>
        <end position="117"/>
    </location>
</feature>
<dbReference type="InterPro" id="IPR001789">
    <property type="entry name" value="Sig_transdc_resp-reg_receiver"/>
</dbReference>
<evidence type="ECO:0000256" key="7">
    <source>
        <dbReference type="ARBA" id="ARBA00023026"/>
    </source>
</evidence>
<dbReference type="GO" id="GO:0000156">
    <property type="term" value="F:phosphorelay response regulator activity"/>
    <property type="evidence" value="ECO:0007669"/>
    <property type="project" value="TreeGrafter"/>
</dbReference>
<evidence type="ECO:0000256" key="5">
    <source>
        <dbReference type="ARBA" id="ARBA00023012"/>
    </source>
</evidence>
<dbReference type="SMART" id="SM00862">
    <property type="entry name" value="Trans_reg_C"/>
    <property type="match status" value="1"/>
</dbReference>
<name>A0A1M5ZSV7_9FIRM</name>
<keyword evidence="5" id="KW-0902">Two-component regulatory system</keyword>
<dbReference type="PANTHER" id="PTHR48111">
    <property type="entry name" value="REGULATOR OF RPOS"/>
    <property type="match status" value="1"/>
</dbReference>
<dbReference type="OrthoDB" id="9790454at2"/>
<evidence type="ECO:0000256" key="8">
    <source>
        <dbReference type="ARBA" id="ARBA00023125"/>
    </source>
</evidence>
<sequence>MFNILVVEDDTNTQKLICAVLKRGGYNAFAAKDGLNALSMMERQYFDLIILDLMMPKMDGYQLCQELRDVGETIPILMITAQQEIKDKHRGFLVGTDDYMTKPFDEQEMLFRITALLRRAQIVNEHRLTIGGTTLDYNTLTVTRGEDTITLPQKEFYLLFKLTSYPNMIFTRLQLMDEIWGLNTETDEHTLNVHMGRLRDKFKDNPDFEIVTVRGLGYKAVKQP</sequence>
<evidence type="ECO:0000256" key="13">
    <source>
        <dbReference type="ARBA" id="ARBA00039976"/>
    </source>
</evidence>
<dbReference type="CDD" id="cd00383">
    <property type="entry name" value="trans_reg_C"/>
    <property type="match status" value="1"/>
</dbReference>
<evidence type="ECO:0000256" key="11">
    <source>
        <dbReference type="ARBA" id="ARBA00024867"/>
    </source>
</evidence>
<evidence type="ECO:0000256" key="3">
    <source>
        <dbReference type="ARBA" id="ARBA00022490"/>
    </source>
</evidence>
<dbReference type="InterPro" id="IPR001867">
    <property type="entry name" value="OmpR/PhoB-type_DNA-bd"/>
</dbReference>
<dbReference type="Gene3D" id="1.10.10.10">
    <property type="entry name" value="Winged helix-like DNA-binding domain superfamily/Winged helix DNA-binding domain"/>
    <property type="match status" value="1"/>
</dbReference>
<keyword evidence="4 14" id="KW-0597">Phosphoprotein</keyword>
<proteinExistence type="predicted"/>
<evidence type="ECO:0000256" key="10">
    <source>
        <dbReference type="ARBA" id="ARBA00023163"/>
    </source>
</evidence>
<evidence type="ECO:0000259" key="17">
    <source>
        <dbReference type="PROSITE" id="PS51755"/>
    </source>
</evidence>
<gene>
    <name evidence="18" type="ORF">SAMN02746098_03645</name>
</gene>
<keyword evidence="8 15" id="KW-0238">DNA-binding</keyword>
<feature type="DNA-binding region" description="OmpR/PhoB-type" evidence="15">
    <location>
        <begin position="125"/>
        <end position="222"/>
    </location>
</feature>
<feature type="domain" description="OmpR/PhoB-type" evidence="17">
    <location>
        <begin position="125"/>
        <end position="222"/>
    </location>
</feature>
<protein>
    <recommendedName>
        <fullName evidence="13">Heme response regulator HssR</fullName>
    </recommendedName>
    <alternativeName>
        <fullName evidence="2">Stage 0 sporulation protein A homolog</fullName>
    </alternativeName>
</protein>
<evidence type="ECO:0000256" key="9">
    <source>
        <dbReference type="ARBA" id="ARBA00023159"/>
    </source>
</evidence>
<evidence type="ECO:0000256" key="1">
    <source>
        <dbReference type="ARBA" id="ARBA00004496"/>
    </source>
</evidence>
<evidence type="ECO:0000256" key="14">
    <source>
        <dbReference type="PROSITE-ProRule" id="PRU00169"/>
    </source>
</evidence>
<dbReference type="Pfam" id="PF00486">
    <property type="entry name" value="Trans_reg_C"/>
    <property type="match status" value="1"/>
</dbReference>